<evidence type="ECO:0000313" key="2">
    <source>
        <dbReference type="Proteomes" id="UP000077069"/>
    </source>
</evidence>
<dbReference type="InParanoid" id="A0A177CKZ0"/>
<evidence type="ECO:0000313" key="1">
    <source>
        <dbReference type="EMBL" id="OAG07622.1"/>
    </source>
</evidence>
<accession>A0A177CKZ0</accession>
<reference evidence="1 2" key="1">
    <citation type="submission" date="2016-05" db="EMBL/GenBank/DDBJ databases">
        <title>Comparative analysis of secretome profiles of manganese(II)-oxidizing ascomycete fungi.</title>
        <authorList>
            <consortium name="DOE Joint Genome Institute"/>
            <person name="Zeiner C.A."/>
            <person name="Purvine S.O."/>
            <person name="Zink E.M."/>
            <person name="Wu S."/>
            <person name="Pasa-Tolic L."/>
            <person name="Chaput D.L."/>
            <person name="Haridas S."/>
            <person name="Grigoriev I.V."/>
            <person name="Santelli C.M."/>
            <person name="Hansel C.M."/>
        </authorList>
    </citation>
    <scope>NUCLEOTIDE SEQUENCE [LARGE SCALE GENOMIC DNA]</scope>
    <source>
        <strain evidence="1 2">AP3s5-JAC2a</strain>
    </source>
</reference>
<protein>
    <submittedName>
        <fullName evidence="1">Uncharacterized protein</fullName>
    </submittedName>
</protein>
<sequence length="71" mass="7757">MHDLAYGFSAHSAFKMDKSHHRAPRIRPTRSPRVLARRCAFSPPDLPNRPIACPPTTLAYASSSAAEGTPL</sequence>
<dbReference type="GeneID" id="28761814"/>
<dbReference type="AlphaFoldDB" id="A0A177CKZ0"/>
<organism evidence="1 2">
    <name type="scientific">Paraphaeosphaeria sporulosa</name>
    <dbReference type="NCBI Taxonomy" id="1460663"/>
    <lineage>
        <taxon>Eukaryota</taxon>
        <taxon>Fungi</taxon>
        <taxon>Dikarya</taxon>
        <taxon>Ascomycota</taxon>
        <taxon>Pezizomycotina</taxon>
        <taxon>Dothideomycetes</taxon>
        <taxon>Pleosporomycetidae</taxon>
        <taxon>Pleosporales</taxon>
        <taxon>Massarineae</taxon>
        <taxon>Didymosphaeriaceae</taxon>
        <taxon>Paraphaeosphaeria</taxon>
    </lineage>
</organism>
<feature type="non-terminal residue" evidence="1">
    <location>
        <position position="71"/>
    </location>
</feature>
<dbReference type="EMBL" id="KV441551">
    <property type="protein sequence ID" value="OAG07622.1"/>
    <property type="molecule type" value="Genomic_DNA"/>
</dbReference>
<keyword evidence="2" id="KW-1185">Reference proteome</keyword>
<name>A0A177CKZ0_9PLEO</name>
<proteinExistence type="predicted"/>
<dbReference type="RefSeq" id="XP_018037987.1">
    <property type="nucleotide sequence ID" value="XM_018178328.1"/>
</dbReference>
<dbReference type="Proteomes" id="UP000077069">
    <property type="component" value="Unassembled WGS sequence"/>
</dbReference>
<gene>
    <name evidence="1" type="ORF">CC84DRAFT_1163742</name>
</gene>